<evidence type="ECO:0000313" key="2">
    <source>
        <dbReference type="EMBL" id="JAC03177.1"/>
    </source>
</evidence>
<protein>
    <submittedName>
        <fullName evidence="2">Putative RNA-directed DNA polymerase from transposon BS</fullName>
    </submittedName>
</protein>
<organism evidence="2">
    <name type="scientific">Ceratitis capitata</name>
    <name type="common">Mediterranean fruit fly</name>
    <name type="synonym">Tephritis capitata</name>
    <dbReference type="NCBI Taxonomy" id="7213"/>
    <lineage>
        <taxon>Eukaryota</taxon>
        <taxon>Metazoa</taxon>
        <taxon>Ecdysozoa</taxon>
        <taxon>Arthropoda</taxon>
        <taxon>Hexapoda</taxon>
        <taxon>Insecta</taxon>
        <taxon>Pterygota</taxon>
        <taxon>Neoptera</taxon>
        <taxon>Endopterygota</taxon>
        <taxon>Diptera</taxon>
        <taxon>Brachycera</taxon>
        <taxon>Muscomorpha</taxon>
        <taxon>Tephritoidea</taxon>
        <taxon>Tephritidae</taxon>
        <taxon>Ceratitis</taxon>
        <taxon>Ceratitis</taxon>
    </lineage>
</organism>
<proteinExistence type="evidence at transcript level"/>
<dbReference type="EMBL" id="GAMC01003379">
    <property type="protein sequence ID" value="JAC03177.1"/>
    <property type="molecule type" value="mRNA"/>
</dbReference>
<keyword evidence="2" id="KW-0695">RNA-directed DNA polymerase</keyword>
<keyword evidence="2" id="KW-0808">Transferase</keyword>
<sequence length="362" mass="42547">MYKIFKFDINISRIILNYLNDRSFFVSMNDSNSMTRDVAAGVPQGSLLGPVLYNILLADLPDPPSDNTNVIALTYADDIMILGSLQNAKKANNMINKYLTTLSNFFSKWKLKINVSKCECTTIKGLHKYLYPNARTFIANIQINGNRIPVKEELKYLGVILQSKFNFKTHLDYVIKKAKNMFFSYISLIKRAKDLKSVIKISIYKQIIRPILTYAFPIWFSISSAQMERLRIFERYILRICTGVNREPYHDGDLFRKRTSNKILYKKCKITRIDKYLMDNALRFLNKLNLLENERIKTYINKQDNIEYPLVAKYLSPIYINILNNNDMLYKDKKLLFYHRKYNSYDISDNLVYNVDQHIVSK</sequence>
<dbReference type="PANTHER" id="PTHR33332">
    <property type="entry name" value="REVERSE TRANSCRIPTASE DOMAIN-CONTAINING PROTEIN"/>
    <property type="match status" value="1"/>
</dbReference>
<dbReference type="AlphaFoldDB" id="W8C7V9"/>
<evidence type="ECO:0000259" key="1">
    <source>
        <dbReference type="PROSITE" id="PS50878"/>
    </source>
</evidence>
<dbReference type="SUPFAM" id="SSF56672">
    <property type="entry name" value="DNA/RNA polymerases"/>
    <property type="match status" value="1"/>
</dbReference>
<feature type="domain" description="Reverse transcriptase" evidence="1">
    <location>
        <begin position="1"/>
        <end position="161"/>
    </location>
</feature>
<keyword evidence="2" id="KW-0548">Nucleotidyltransferase</keyword>
<dbReference type="GO" id="GO:0003964">
    <property type="term" value="F:RNA-directed DNA polymerase activity"/>
    <property type="evidence" value="ECO:0007669"/>
    <property type="project" value="UniProtKB-KW"/>
</dbReference>
<dbReference type="InterPro" id="IPR043502">
    <property type="entry name" value="DNA/RNA_pol_sf"/>
</dbReference>
<dbReference type="InterPro" id="IPR000477">
    <property type="entry name" value="RT_dom"/>
</dbReference>
<dbReference type="PROSITE" id="PS50878">
    <property type="entry name" value="RT_POL"/>
    <property type="match status" value="1"/>
</dbReference>
<dbReference type="Pfam" id="PF00078">
    <property type="entry name" value="RVT_1"/>
    <property type="match status" value="1"/>
</dbReference>
<accession>W8C7V9</accession>
<reference evidence="2" key="1">
    <citation type="submission" date="2013-07" db="EMBL/GenBank/DDBJ databases">
        <authorList>
            <person name="Geib S."/>
        </authorList>
    </citation>
    <scope>NUCLEOTIDE SEQUENCE</scope>
</reference>
<gene>
    <name evidence="2" type="primary">RTBS</name>
</gene>
<reference evidence="2" key="2">
    <citation type="journal article" date="2014" name="BMC Genomics">
        <title>A genomic perspective to assessing quality of mass-reared SIT flies used in Mediterranean fruit fly (Ceratitis capitata) eradication in California.</title>
        <authorList>
            <person name="Calla B."/>
            <person name="Hall B."/>
            <person name="Hou S."/>
            <person name="Geib S.M."/>
        </authorList>
    </citation>
    <scope>NUCLEOTIDE SEQUENCE</scope>
</reference>
<name>W8C7V9_CERCA</name>